<accession>B8AY34</accession>
<reference evidence="1 2" key="1">
    <citation type="journal article" date="2005" name="PLoS Biol.">
        <title>The genomes of Oryza sativa: a history of duplications.</title>
        <authorList>
            <person name="Yu J."/>
            <person name="Wang J."/>
            <person name="Lin W."/>
            <person name="Li S."/>
            <person name="Li H."/>
            <person name="Zhou J."/>
            <person name="Ni P."/>
            <person name="Dong W."/>
            <person name="Hu S."/>
            <person name="Zeng C."/>
            <person name="Zhang J."/>
            <person name="Zhang Y."/>
            <person name="Li R."/>
            <person name="Xu Z."/>
            <person name="Li S."/>
            <person name="Li X."/>
            <person name="Zheng H."/>
            <person name="Cong L."/>
            <person name="Lin L."/>
            <person name="Yin J."/>
            <person name="Geng J."/>
            <person name="Li G."/>
            <person name="Shi J."/>
            <person name="Liu J."/>
            <person name="Lv H."/>
            <person name="Li J."/>
            <person name="Wang J."/>
            <person name="Deng Y."/>
            <person name="Ran L."/>
            <person name="Shi X."/>
            <person name="Wang X."/>
            <person name="Wu Q."/>
            <person name="Li C."/>
            <person name="Ren X."/>
            <person name="Wang J."/>
            <person name="Wang X."/>
            <person name="Li D."/>
            <person name="Liu D."/>
            <person name="Zhang X."/>
            <person name="Ji Z."/>
            <person name="Zhao W."/>
            <person name="Sun Y."/>
            <person name="Zhang Z."/>
            <person name="Bao J."/>
            <person name="Han Y."/>
            <person name="Dong L."/>
            <person name="Ji J."/>
            <person name="Chen P."/>
            <person name="Wu S."/>
            <person name="Liu J."/>
            <person name="Xiao Y."/>
            <person name="Bu D."/>
            <person name="Tan J."/>
            <person name="Yang L."/>
            <person name="Ye C."/>
            <person name="Zhang J."/>
            <person name="Xu J."/>
            <person name="Zhou Y."/>
            <person name="Yu Y."/>
            <person name="Zhang B."/>
            <person name="Zhuang S."/>
            <person name="Wei H."/>
            <person name="Liu B."/>
            <person name="Lei M."/>
            <person name="Yu H."/>
            <person name="Li Y."/>
            <person name="Xu H."/>
            <person name="Wei S."/>
            <person name="He X."/>
            <person name="Fang L."/>
            <person name="Zhang Z."/>
            <person name="Zhang Y."/>
            <person name="Huang X."/>
            <person name="Su Z."/>
            <person name="Tong W."/>
            <person name="Li J."/>
            <person name="Tong Z."/>
            <person name="Li S."/>
            <person name="Ye J."/>
            <person name="Wang L."/>
            <person name="Fang L."/>
            <person name="Lei T."/>
            <person name="Chen C."/>
            <person name="Chen H."/>
            <person name="Xu Z."/>
            <person name="Li H."/>
            <person name="Huang H."/>
            <person name="Zhang F."/>
            <person name="Xu H."/>
            <person name="Li N."/>
            <person name="Zhao C."/>
            <person name="Li S."/>
            <person name="Dong L."/>
            <person name="Huang Y."/>
            <person name="Li L."/>
            <person name="Xi Y."/>
            <person name="Qi Q."/>
            <person name="Li W."/>
            <person name="Zhang B."/>
            <person name="Hu W."/>
            <person name="Zhang Y."/>
            <person name="Tian X."/>
            <person name="Jiao Y."/>
            <person name="Liang X."/>
            <person name="Jin J."/>
            <person name="Gao L."/>
            <person name="Zheng W."/>
            <person name="Hao B."/>
            <person name="Liu S."/>
            <person name="Wang W."/>
            <person name="Yuan L."/>
            <person name="Cao M."/>
            <person name="McDermott J."/>
            <person name="Samudrala R."/>
            <person name="Wang J."/>
            <person name="Wong G.K."/>
            <person name="Yang H."/>
        </authorList>
    </citation>
    <scope>NUCLEOTIDE SEQUENCE [LARGE SCALE GENOMIC DNA]</scope>
    <source>
        <strain evidence="2">cv. 93-11</strain>
    </source>
</reference>
<name>B8AY34_ORYSI</name>
<evidence type="ECO:0000313" key="1">
    <source>
        <dbReference type="EMBL" id="EEC79198.1"/>
    </source>
</evidence>
<dbReference type="Gramene" id="BGIOSGA019843-TA">
    <property type="protein sequence ID" value="BGIOSGA019843-PA"/>
    <property type="gene ID" value="BGIOSGA019843"/>
</dbReference>
<dbReference type="HOGENOM" id="CLU_2458740_0_0_1"/>
<dbReference type="AlphaFoldDB" id="B8AY34"/>
<organism evidence="1 2">
    <name type="scientific">Oryza sativa subsp. indica</name>
    <name type="common">Rice</name>
    <dbReference type="NCBI Taxonomy" id="39946"/>
    <lineage>
        <taxon>Eukaryota</taxon>
        <taxon>Viridiplantae</taxon>
        <taxon>Streptophyta</taxon>
        <taxon>Embryophyta</taxon>
        <taxon>Tracheophyta</taxon>
        <taxon>Spermatophyta</taxon>
        <taxon>Magnoliopsida</taxon>
        <taxon>Liliopsida</taxon>
        <taxon>Poales</taxon>
        <taxon>Poaceae</taxon>
        <taxon>BOP clade</taxon>
        <taxon>Oryzoideae</taxon>
        <taxon>Oryzeae</taxon>
        <taxon>Oryzinae</taxon>
        <taxon>Oryza</taxon>
        <taxon>Oryza sativa</taxon>
    </lineage>
</organism>
<proteinExistence type="predicted"/>
<sequence>MGEGGYTGEEEEDGNMTAIARETTKMPHIRIKAQVSYMDPDGRIISTTTHTDADAHLTKLRNQNTLRTSSPPRALMLATAYGLFHQIEL</sequence>
<gene>
    <name evidence="1" type="ORF">OsI_19906</name>
</gene>
<keyword evidence="2" id="KW-1185">Reference proteome</keyword>
<protein>
    <submittedName>
        <fullName evidence="1">Uncharacterized protein</fullName>
    </submittedName>
</protein>
<dbReference type="Proteomes" id="UP000007015">
    <property type="component" value="Chromosome 5"/>
</dbReference>
<evidence type="ECO:0000313" key="2">
    <source>
        <dbReference type="Proteomes" id="UP000007015"/>
    </source>
</evidence>
<dbReference type="EMBL" id="CM000130">
    <property type="protein sequence ID" value="EEC79198.1"/>
    <property type="molecule type" value="Genomic_DNA"/>
</dbReference>